<feature type="repeat" description="TPR" evidence="3">
    <location>
        <begin position="841"/>
        <end position="874"/>
    </location>
</feature>
<dbReference type="EMBL" id="CAJNOK010003245">
    <property type="protein sequence ID" value="CAF0893856.1"/>
    <property type="molecule type" value="Genomic_DNA"/>
</dbReference>
<dbReference type="Proteomes" id="UP000663829">
    <property type="component" value="Unassembled WGS sequence"/>
</dbReference>
<reference evidence="4" key="1">
    <citation type="submission" date="2021-02" db="EMBL/GenBank/DDBJ databases">
        <authorList>
            <person name="Nowell W R."/>
        </authorList>
    </citation>
    <scope>NUCLEOTIDE SEQUENCE</scope>
</reference>
<feature type="repeat" description="TPR" evidence="3">
    <location>
        <begin position="799"/>
        <end position="832"/>
    </location>
</feature>
<evidence type="ECO:0000256" key="1">
    <source>
        <dbReference type="ARBA" id="ARBA00022737"/>
    </source>
</evidence>
<dbReference type="PANTHER" id="PTHR45641">
    <property type="entry name" value="TETRATRICOPEPTIDE REPEAT PROTEIN (AFU_ORTHOLOGUE AFUA_6G03870)"/>
    <property type="match status" value="1"/>
</dbReference>
<gene>
    <name evidence="4" type="ORF">GPM918_LOCUS4225</name>
    <name evidence="5" type="ORF">OVA965_LOCUS9267</name>
    <name evidence="6" type="ORF">SRO942_LOCUS4225</name>
    <name evidence="7" type="ORF">TMI583_LOCUS9263</name>
</gene>
<dbReference type="Gene3D" id="3.90.176.10">
    <property type="entry name" value="Toxin ADP-ribosyltransferase, Chain A, domain 1"/>
    <property type="match status" value="1"/>
</dbReference>
<feature type="repeat" description="TPR" evidence="3">
    <location>
        <begin position="883"/>
        <end position="916"/>
    </location>
</feature>
<dbReference type="PROSITE" id="PS50005">
    <property type="entry name" value="TPR"/>
    <property type="match status" value="12"/>
</dbReference>
<dbReference type="Proteomes" id="UP000682733">
    <property type="component" value="Unassembled WGS sequence"/>
</dbReference>
<evidence type="ECO:0000313" key="4">
    <source>
        <dbReference type="EMBL" id="CAF0814736.1"/>
    </source>
</evidence>
<protein>
    <submittedName>
        <fullName evidence="4">Uncharacterized protein</fullName>
    </submittedName>
</protein>
<dbReference type="Proteomes" id="UP000681722">
    <property type="component" value="Unassembled WGS sequence"/>
</dbReference>
<feature type="repeat" description="TPR" evidence="3">
    <location>
        <begin position="547"/>
        <end position="580"/>
    </location>
</feature>
<name>A0A813TVG7_9BILA</name>
<accession>A0A813TVG7</accession>
<dbReference type="OrthoDB" id="6432208at2759"/>
<feature type="repeat" description="TPR" evidence="3">
    <location>
        <begin position="757"/>
        <end position="790"/>
    </location>
</feature>
<dbReference type="Proteomes" id="UP000677228">
    <property type="component" value="Unassembled WGS sequence"/>
</dbReference>
<evidence type="ECO:0000313" key="8">
    <source>
        <dbReference type="Proteomes" id="UP000663829"/>
    </source>
</evidence>
<evidence type="ECO:0000313" key="5">
    <source>
        <dbReference type="EMBL" id="CAF0893856.1"/>
    </source>
</evidence>
<dbReference type="InterPro" id="IPR019734">
    <property type="entry name" value="TPR_rpt"/>
</dbReference>
<feature type="repeat" description="TPR" evidence="3">
    <location>
        <begin position="925"/>
        <end position="958"/>
    </location>
</feature>
<evidence type="ECO:0000256" key="3">
    <source>
        <dbReference type="PROSITE-ProRule" id="PRU00339"/>
    </source>
</evidence>
<evidence type="ECO:0000256" key="2">
    <source>
        <dbReference type="ARBA" id="ARBA00022803"/>
    </source>
</evidence>
<feature type="repeat" description="TPR" evidence="3">
    <location>
        <begin position="673"/>
        <end position="706"/>
    </location>
</feature>
<dbReference type="SMART" id="SM00028">
    <property type="entry name" value="TPR"/>
    <property type="match status" value="14"/>
</dbReference>
<dbReference type="EMBL" id="CAJOBA010003246">
    <property type="protein sequence ID" value="CAF3675658.1"/>
    <property type="molecule type" value="Genomic_DNA"/>
</dbReference>
<sequence>MVPNWITIWLDLTYDTSATTTGSVATHLCLCKTDPYLLTFRSSDKCIDYITDLQDDDKVILLISNDTSVHTLLQQSEELPQVDSVYILSSNKTFETSTKIRGIYTNLESLCAHLWQLSNIKRYRRESSLDSDFTISSLSPIPDAYTTPFVTTTSQLHFSPSSNDSTTKRQEAEFMYAGFLRDILVDLKSTKEEMIEFCRQKCADNQADLNVIDEFEDYYDAIHVIFWYTRDTFLYRHLNKALREQDVDTLYSLRCFIKDLHLQLKERHVEQQQKSTAPIDAIHQTVETVYRGQLMTNEEFDKKIRHNDGGFFSVSNFLSTTADKNLASVYAGNRSSSQTSEEQSVLFQIEIDKALNKFPYAFISKESQFGDAEKEILFTMGAVFRIQSVNSSNEGYWDVHLKLSGDEDQKLRILTEHLRKEIESFDSLSRLGRLMYEIANYEKAEQYHLLELQDPSVINDFSCLSNIHNQLGCIYQFMNQPAKATEHLEKSLEIDRQHLPEADSAGTYNNLGSIYDDQGDYEKALLYYNKALGTELNAPNSDQIRMANYYNNIGLVYHGLQRYSEALEMLEKSLQIQQKILPPNHPSLARSYNNISLVYNKQGNTNQAIEFLNKALEVQINSLPPNHPDLGTAYTNMGLVLNDQGKQKEALEMHEKALEIWLKVHPINQSKIAICYNNISKVYFAQRDNGKAIEYLNKALEIQVKFLPSYHLTLAITYSNLAFALKEQGKLSEALEMHEKCLQIRLKALPPNHRQIAEVYHGISLVYRSLCDYDKELEYLNKTLEIKQKLLPANDPSLATTYRHISEVYLVQEDNEKAVEYLTKTLQIELYSLSPDDPSLAITYNNLGSALKEQGKEKEALHMFEKCLAIQMKVLLSDHPDIATTYHHISQIYLQQGNNDVAIEYLNKTLTIQLISLPPDESSLATIYHDISRAYNALENYEKEIEYLNKALEIELISLPANDPSLATTYYNLSEAYNELENYDKVVEYLNKTLEIELSSVHATDNPSLATTYNNLALAFNAQGKIEDALHNMTKAYELGSKNLPAEHPDIIEYLEWIADVEKQLAEAEVEENN</sequence>
<keyword evidence="8" id="KW-1185">Reference proteome</keyword>
<dbReference type="PANTHER" id="PTHR45641:SF1">
    <property type="entry name" value="AAA+ ATPASE DOMAIN-CONTAINING PROTEIN"/>
    <property type="match status" value="1"/>
</dbReference>
<keyword evidence="1" id="KW-0677">Repeat</keyword>
<feature type="repeat" description="TPR" evidence="3">
    <location>
        <begin position="967"/>
        <end position="1000"/>
    </location>
</feature>
<comment type="caution">
    <text evidence="4">The sequence shown here is derived from an EMBL/GenBank/DDBJ whole genome shotgun (WGS) entry which is preliminary data.</text>
</comment>
<feature type="repeat" description="TPR" evidence="3">
    <location>
        <begin position="1010"/>
        <end position="1043"/>
    </location>
</feature>
<feature type="repeat" description="TPR" evidence="3">
    <location>
        <begin position="589"/>
        <end position="622"/>
    </location>
</feature>
<organism evidence="4 8">
    <name type="scientific">Didymodactylos carnosus</name>
    <dbReference type="NCBI Taxonomy" id="1234261"/>
    <lineage>
        <taxon>Eukaryota</taxon>
        <taxon>Metazoa</taxon>
        <taxon>Spiralia</taxon>
        <taxon>Gnathifera</taxon>
        <taxon>Rotifera</taxon>
        <taxon>Eurotatoria</taxon>
        <taxon>Bdelloidea</taxon>
        <taxon>Philodinida</taxon>
        <taxon>Philodinidae</taxon>
        <taxon>Didymodactylos</taxon>
    </lineage>
</organism>
<feature type="repeat" description="TPR" evidence="3">
    <location>
        <begin position="465"/>
        <end position="498"/>
    </location>
</feature>
<dbReference type="EMBL" id="CAJOBC010000561">
    <property type="protein sequence ID" value="CAF3600747.1"/>
    <property type="molecule type" value="Genomic_DNA"/>
</dbReference>
<proteinExistence type="predicted"/>
<evidence type="ECO:0000313" key="6">
    <source>
        <dbReference type="EMBL" id="CAF3600747.1"/>
    </source>
</evidence>
<dbReference type="PROSITE" id="PS51996">
    <property type="entry name" value="TR_MART"/>
    <property type="match status" value="1"/>
</dbReference>
<dbReference type="PROSITE" id="PS50293">
    <property type="entry name" value="TPR_REGION"/>
    <property type="match status" value="1"/>
</dbReference>
<dbReference type="Gene3D" id="1.25.40.10">
    <property type="entry name" value="Tetratricopeptide repeat domain"/>
    <property type="match status" value="6"/>
</dbReference>
<dbReference type="Pfam" id="PF13424">
    <property type="entry name" value="TPR_12"/>
    <property type="match status" value="7"/>
</dbReference>
<dbReference type="AlphaFoldDB" id="A0A813TVG7"/>
<dbReference type="SUPFAM" id="SSF48452">
    <property type="entry name" value="TPR-like"/>
    <property type="match status" value="3"/>
</dbReference>
<dbReference type="InterPro" id="IPR011990">
    <property type="entry name" value="TPR-like_helical_dom_sf"/>
</dbReference>
<evidence type="ECO:0000313" key="7">
    <source>
        <dbReference type="EMBL" id="CAF3675658.1"/>
    </source>
</evidence>
<keyword evidence="2 3" id="KW-0802">TPR repeat</keyword>
<dbReference type="SUPFAM" id="SSF56399">
    <property type="entry name" value="ADP-ribosylation"/>
    <property type="match status" value="1"/>
</dbReference>
<feature type="repeat" description="TPR" evidence="3">
    <location>
        <begin position="505"/>
        <end position="538"/>
    </location>
</feature>
<dbReference type="EMBL" id="CAJNOQ010000561">
    <property type="protein sequence ID" value="CAF0814736.1"/>
    <property type="molecule type" value="Genomic_DNA"/>
</dbReference>